<feature type="transmembrane region" description="Helical" evidence="6">
    <location>
        <begin position="371"/>
        <end position="389"/>
    </location>
</feature>
<reference evidence="7" key="2">
    <citation type="journal article" date="2020" name="Nat. Commun.">
        <title>Large-scale genome sequencing of mycorrhizal fungi provides insights into the early evolution of symbiotic traits.</title>
        <authorList>
            <person name="Miyauchi S."/>
            <person name="Kiss E."/>
            <person name="Kuo A."/>
            <person name="Drula E."/>
            <person name="Kohler A."/>
            <person name="Sanchez-Garcia M."/>
            <person name="Morin E."/>
            <person name="Andreopoulos B."/>
            <person name="Barry K.W."/>
            <person name="Bonito G."/>
            <person name="Buee M."/>
            <person name="Carver A."/>
            <person name="Chen C."/>
            <person name="Cichocki N."/>
            <person name="Clum A."/>
            <person name="Culley D."/>
            <person name="Crous P.W."/>
            <person name="Fauchery L."/>
            <person name="Girlanda M."/>
            <person name="Hayes R.D."/>
            <person name="Keri Z."/>
            <person name="LaButti K."/>
            <person name="Lipzen A."/>
            <person name="Lombard V."/>
            <person name="Magnuson J."/>
            <person name="Maillard F."/>
            <person name="Murat C."/>
            <person name="Nolan M."/>
            <person name="Ohm R.A."/>
            <person name="Pangilinan J."/>
            <person name="Pereira M.F."/>
            <person name="Perotto S."/>
            <person name="Peter M."/>
            <person name="Pfister S."/>
            <person name="Riley R."/>
            <person name="Sitrit Y."/>
            <person name="Stielow J.B."/>
            <person name="Szollosi G."/>
            <person name="Zifcakova L."/>
            <person name="Stursova M."/>
            <person name="Spatafora J.W."/>
            <person name="Tedersoo L."/>
            <person name="Vaario L.M."/>
            <person name="Yamada A."/>
            <person name="Yan M."/>
            <person name="Wang P."/>
            <person name="Xu J."/>
            <person name="Bruns T."/>
            <person name="Baldrian P."/>
            <person name="Vilgalys R."/>
            <person name="Dunand C."/>
            <person name="Henrissat B."/>
            <person name="Grigoriev I.V."/>
            <person name="Hibbett D."/>
            <person name="Nagy L.G."/>
            <person name="Martin F.M."/>
        </authorList>
    </citation>
    <scope>NUCLEOTIDE SEQUENCE</scope>
    <source>
        <strain evidence="7">Prilba</strain>
    </source>
</reference>
<evidence type="ECO:0000256" key="1">
    <source>
        <dbReference type="ARBA" id="ARBA00004141"/>
    </source>
</evidence>
<feature type="region of interest" description="Disordered" evidence="5">
    <location>
        <begin position="115"/>
        <end position="135"/>
    </location>
</feature>
<evidence type="ECO:0008006" key="9">
    <source>
        <dbReference type="Google" id="ProtNLM"/>
    </source>
</evidence>
<evidence type="ECO:0000256" key="5">
    <source>
        <dbReference type="SAM" id="MobiDB-lite"/>
    </source>
</evidence>
<dbReference type="GO" id="GO:0000329">
    <property type="term" value="C:fungal-type vacuole membrane"/>
    <property type="evidence" value="ECO:0007669"/>
    <property type="project" value="TreeGrafter"/>
</dbReference>
<evidence type="ECO:0000256" key="6">
    <source>
        <dbReference type="SAM" id="Phobius"/>
    </source>
</evidence>
<proteinExistence type="predicted"/>
<evidence type="ECO:0000313" key="8">
    <source>
        <dbReference type="Proteomes" id="UP000759537"/>
    </source>
</evidence>
<dbReference type="AlphaFoldDB" id="A0A9P5MXG8"/>
<dbReference type="PANTHER" id="PTHR23051">
    <property type="entry name" value="SOLUTE CARRIER FAMILY 35, MEMBER F5"/>
    <property type="match status" value="1"/>
</dbReference>
<evidence type="ECO:0000256" key="2">
    <source>
        <dbReference type="ARBA" id="ARBA00022692"/>
    </source>
</evidence>
<feature type="transmembrane region" description="Helical" evidence="6">
    <location>
        <begin position="171"/>
        <end position="189"/>
    </location>
</feature>
<gene>
    <name evidence="7" type="ORF">DFH94DRAFT_738246</name>
</gene>
<comment type="caution">
    <text evidence="7">The sequence shown here is derived from an EMBL/GenBank/DDBJ whole genome shotgun (WGS) entry which is preliminary data.</text>
</comment>
<feature type="region of interest" description="Disordered" evidence="5">
    <location>
        <begin position="1"/>
        <end position="28"/>
    </location>
</feature>
<comment type="subcellular location">
    <subcellularLocation>
        <location evidence="1">Membrane</location>
        <topology evidence="1">Multi-pass membrane protein</topology>
    </subcellularLocation>
</comment>
<feature type="transmembrane region" description="Helical" evidence="6">
    <location>
        <begin position="247"/>
        <end position="269"/>
    </location>
</feature>
<keyword evidence="2 6" id="KW-0812">Transmembrane</keyword>
<sequence length="413" mass="44369">MSERHLEPPLEMDPLPAQSPATGKSDTPHKLAQRNYVIGICLLLLVVVLWTTSNFVTQDLFVGGYGKPFLITYLTTSTFSLYLLPFLIKSYIRRHHGGSEQTVGLGTSDEYEPLVNEDEPHSTVSPRPTSDALPPLTTRETAHLASVFCFLWFLANWTLTAGLGLTSVASATILSSMSGFFTLIIGRIFHVDHLTFAKIGAVATSFAGVILVSLSDSGETPPVTRPSPTPTSGPALLAAIQSGEYSLLGDCLALLSALFYAVYVILLKVRIRSESRIDMQLFFGFVGLFNIIACWPIGVVLHLTGVERFEPPASGRVVAGLLVNMAITLSSDYIYVVAMLKTTPLVATIGLSLTMPLAVLGDIGLHHPVKAQVVIGAALVLVSFVVIGLEDSKSPPAKTGDDEMVDGTDEVRQ</sequence>
<evidence type="ECO:0000256" key="3">
    <source>
        <dbReference type="ARBA" id="ARBA00022989"/>
    </source>
</evidence>
<feature type="transmembrane region" description="Helical" evidence="6">
    <location>
        <begin position="36"/>
        <end position="57"/>
    </location>
</feature>
<accession>A0A9P5MXG8</accession>
<feature type="region of interest" description="Disordered" evidence="5">
    <location>
        <begin position="394"/>
        <end position="413"/>
    </location>
</feature>
<keyword evidence="3 6" id="KW-1133">Transmembrane helix</keyword>
<keyword evidence="8" id="KW-1185">Reference proteome</keyword>
<dbReference type="Proteomes" id="UP000759537">
    <property type="component" value="Unassembled WGS sequence"/>
</dbReference>
<evidence type="ECO:0000256" key="4">
    <source>
        <dbReference type="ARBA" id="ARBA00023136"/>
    </source>
</evidence>
<dbReference type="PANTHER" id="PTHR23051:SF0">
    <property type="entry name" value="SOLUTE CARRIER FAMILY 35 MEMBER F5"/>
    <property type="match status" value="1"/>
</dbReference>
<feature type="transmembrane region" description="Helical" evidence="6">
    <location>
        <begin position="281"/>
        <end position="305"/>
    </location>
</feature>
<dbReference type="InterPro" id="IPR037185">
    <property type="entry name" value="EmrE-like"/>
</dbReference>
<feature type="transmembrane region" description="Helical" evidence="6">
    <location>
        <begin position="196"/>
        <end position="214"/>
    </location>
</feature>
<reference evidence="7" key="1">
    <citation type="submission" date="2019-10" db="EMBL/GenBank/DDBJ databases">
        <authorList>
            <consortium name="DOE Joint Genome Institute"/>
            <person name="Kuo A."/>
            <person name="Miyauchi S."/>
            <person name="Kiss E."/>
            <person name="Drula E."/>
            <person name="Kohler A."/>
            <person name="Sanchez-Garcia M."/>
            <person name="Andreopoulos B."/>
            <person name="Barry K.W."/>
            <person name="Bonito G."/>
            <person name="Buee M."/>
            <person name="Carver A."/>
            <person name="Chen C."/>
            <person name="Cichocki N."/>
            <person name="Clum A."/>
            <person name="Culley D."/>
            <person name="Crous P.W."/>
            <person name="Fauchery L."/>
            <person name="Girlanda M."/>
            <person name="Hayes R."/>
            <person name="Keri Z."/>
            <person name="LaButti K."/>
            <person name="Lipzen A."/>
            <person name="Lombard V."/>
            <person name="Magnuson J."/>
            <person name="Maillard F."/>
            <person name="Morin E."/>
            <person name="Murat C."/>
            <person name="Nolan M."/>
            <person name="Ohm R."/>
            <person name="Pangilinan J."/>
            <person name="Pereira M."/>
            <person name="Perotto S."/>
            <person name="Peter M."/>
            <person name="Riley R."/>
            <person name="Sitrit Y."/>
            <person name="Stielow B."/>
            <person name="Szollosi G."/>
            <person name="Zifcakova L."/>
            <person name="Stursova M."/>
            <person name="Spatafora J.W."/>
            <person name="Tedersoo L."/>
            <person name="Vaario L.-M."/>
            <person name="Yamada A."/>
            <person name="Yan M."/>
            <person name="Wang P."/>
            <person name="Xu J."/>
            <person name="Bruns T."/>
            <person name="Baldrian P."/>
            <person name="Vilgalys R."/>
            <person name="Henrissat B."/>
            <person name="Grigoriev I.V."/>
            <person name="Hibbett D."/>
            <person name="Nagy L.G."/>
            <person name="Martin F.M."/>
        </authorList>
    </citation>
    <scope>NUCLEOTIDE SEQUENCE</scope>
    <source>
        <strain evidence="7">Prilba</strain>
    </source>
</reference>
<dbReference type="EMBL" id="WHVB01000007">
    <property type="protein sequence ID" value="KAF8481137.1"/>
    <property type="molecule type" value="Genomic_DNA"/>
</dbReference>
<feature type="compositionally biased region" description="Acidic residues" evidence="5">
    <location>
        <begin position="402"/>
        <end position="413"/>
    </location>
</feature>
<dbReference type="OrthoDB" id="1436450at2759"/>
<feature type="transmembrane region" description="Helical" evidence="6">
    <location>
        <begin position="317"/>
        <end position="338"/>
    </location>
</feature>
<protein>
    <recommendedName>
        <fullName evidence="9">EamA domain-containing protein</fullName>
    </recommendedName>
</protein>
<feature type="transmembrane region" description="Helical" evidence="6">
    <location>
        <begin position="144"/>
        <end position="165"/>
    </location>
</feature>
<dbReference type="SUPFAM" id="SSF103481">
    <property type="entry name" value="Multidrug resistance efflux transporter EmrE"/>
    <property type="match status" value="1"/>
</dbReference>
<name>A0A9P5MXG8_9AGAM</name>
<evidence type="ECO:0000313" key="7">
    <source>
        <dbReference type="EMBL" id="KAF8481137.1"/>
    </source>
</evidence>
<organism evidence="7 8">
    <name type="scientific">Russula ochroleuca</name>
    <dbReference type="NCBI Taxonomy" id="152965"/>
    <lineage>
        <taxon>Eukaryota</taxon>
        <taxon>Fungi</taxon>
        <taxon>Dikarya</taxon>
        <taxon>Basidiomycota</taxon>
        <taxon>Agaricomycotina</taxon>
        <taxon>Agaricomycetes</taxon>
        <taxon>Russulales</taxon>
        <taxon>Russulaceae</taxon>
        <taxon>Russula</taxon>
    </lineage>
</organism>
<keyword evidence="4 6" id="KW-0472">Membrane</keyword>
<feature type="transmembrane region" description="Helical" evidence="6">
    <location>
        <begin position="345"/>
        <end position="365"/>
    </location>
</feature>
<feature type="transmembrane region" description="Helical" evidence="6">
    <location>
        <begin position="69"/>
        <end position="88"/>
    </location>
</feature>